<organism evidence="7 8">
    <name type="scientific">Anisodus tanguticus</name>
    <dbReference type="NCBI Taxonomy" id="243964"/>
    <lineage>
        <taxon>Eukaryota</taxon>
        <taxon>Viridiplantae</taxon>
        <taxon>Streptophyta</taxon>
        <taxon>Embryophyta</taxon>
        <taxon>Tracheophyta</taxon>
        <taxon>Spermatophyta</taxon>
        <taxon>Magnoliopsida</taxon>
        <taxon>eudicotyledons</taxon>
        <taxon>Gunneridae</taxon>
        <taxon>Pentapetalae</taxon>
        <taxon>asterids</taxon>
        <taxon>lamiids</taxon>
        <taxon>Solanales</taxon>
        <taxon>Solanaceae</taxon>
        <taxon>Solanoideae</taxon>
        <taxon>Hyoscyameae</taxon>
        <taxon>Anisodus</taxon>
    </lineage>
</organism>
<protein>
    <recommendedName>
        <fullName evidence="6">C3H1-type domain-containing protein</fullName>
    </recommendedName>
</protein>
<keyword evidence="1 4" id="KW-0479">Metal-binding</keyword>
<feature type="region of interest" description="Disordered" evidence="5">
    <location>
        <begin position="279"/>
        <end position="298"/>
    </location>
</feature>
<feature type="domain" description="C3H1-type" evidence="6">
    <location>
        <begin position="92"/>
        <end position="119"/>
    </location>
</feature>
<feature type="compositionally biased region" description="Basic and acidic residues" evidence="5">
    <location>
        <begin position="478"/>
        <end position="491"/>
    </location>
</feature>
<proteinExistence type="predicted"/>
<dbReference type="InterPro" id="IPR057031">
    <property type="entry name" value="SFR19-like_C"/>
</dbReference>
<reference evidence="7" key="1">
    <citation type="submission" date="2023-12" db="EMBL/GenBank/DDBJ databases">
        <title>Genome assembly of Anisodus tanguticus.</title>
        <authorList>
            <person name="Wang Y.-J."/>
        </authorList>
    </citation>
    <scope>NUCLEOTIDE SEQUENCE</scope>
    <source>
        <strain evidence="7">KB-2021</strain>
        <tissue evidence="7">Leaf</tissue>
    </source>
</reference>
<evidence type="ECO:0000256" key="4">
    <source>
        <dbReference type="PROSITE-ProRule" id="PRU00723"/>
    </source>
</evidence>
<evidence type="ECO:0000313" key="8">
    <source>
        <dbReference type="Proteomes" id="UP001291623"/>
    </source>
</evidence>
<dbReference type="Pfam" id="PF23030">
    <property type="entry name" value="SCAF11-like_C"/>
    <property type="match status" value="1"/>
</dbReference>
<dbReference type="PANTHER" id="PTHR36886:SF3">
    <property type="entry name" value="PROTEIN FRIGIDA-ESSENTIAL 1"/>
    <property type="match status" value="1"/>
</dbReference>
<dbReference type="GO" id="GO:0008270">
    <property type="term" value="F:zinc ion binding"/>
    <property type="evidence" value="ECO:0007669"/>
    <property type="project" value="UniProtKB-KW"/>
</dbReference>
<dbReference type="EMBL" id="JAVYJV010000022">
    <property type="protein sequence ID" value="KAK4340591.1"/>
    <property type="molecule type" value="Genomic_DNA"/>
</dbReference>
<accession>A0AAE1QWM8</accession>
<evidence type="ECO:0000256" key="5">
    <source>
        <dbReference type="SAM" id="MobiDB-lite"/>
    </source>
</evidence>
<keyword evidence="8" id="KW-1185">Reference proteome</keyword>
<evidence type="ECO:0000313" key="7">
    <source>
        <dbReference type="EMBL" id="KAK4340591.1"/>
    </source>
</evidence>
<dbReference type="AlphaFoldDB" id="A0AAE1QWM8"/>
<feature type="compositionally biased region" description="Basic and acidic residues" evidence="5">
    <location>
        <begin position="448"/>
        <end position="462"/>
    </location>
</feature>
<dbReference type="InterPro" id="IPR036855">
    <property type="entry name" value="Znf_CCCH_sf"/>
</dbReference>
<feature type="compositionally biased region" description="Polar residues" evidence="5">
    <location>
        <begin position="391"/>
        <end position="406"/>
    </location>
</feature>
<feature type="region of interest" description="Disordered" evidence="5">
    <location>
        <begin position="50"/>
        <end position="91"/>
    </location>
</feature>
<feature type="compositionally biased region" description="Basic and acidic residues" evidence="5">
    <location>
        <begin position="413"/>
        <end position="428"/>
    </location>
</feature>
<feature type="compositionally biased region" description="Low complexity" evidence="5">
    <location>
        <begin position="279"/>
        <end position="296"/>
    </location>
</feature>
<dbReference type="InterPro" id="IPR052650">
    <property type="entry name" value="Zinc_finger_CCCH"/>
</dbReference>
<dbReference type="SUPFAM" id="SSF90229">
    <property type="entry name" value="CCCH zinc finger"/>
    <property type="match status" value="1"/>
</dbReference>
<evidence type="ECO:0000256" key="3">
    <source>
        <dbReference type="ARBA" id="ARBA00022833"/>
    </source>
</evidence>
<feature type="region of interest" description="Disordered" evidence="5">
    <location>
        <begin position="141"/>
        <end position="163"/>
    </location>
</feature>
<feature type="compositionally biased region" description="Basic and acidic residues" evidence="5">
    <location>
        <begin position="1"/>
        <end position="10"/>
    </location>
</feature>
<dbReference type="PANTHER" id="PTHR36886">
    <property type="entry name" value="PROTEIN FRIGIDA-ESSENTIAL 1"/>
    <property type="match status" value="1"/>
</dbReference>
<keyword evidence="2 4" id="KW-0863">Zinc-finger</keyword>
<dbReference type="Proteomes" id="UP001291623">
    <property type="component" value="Unassembled WGS sequence"/>
</dbReference>
<gene>
    <name evidence="7" type="ORF">RND71_039092</name>
</gene>
<feature type="compositionally biased region" description="Low complexity" evidence="5">
    <location>
        <begin position="154"/>
        <end position="163"/>
    </location>
</feature>
<comment type="caution">
    <text evidence="7">The sequence shown here is derived from an EMBL/GenBank/DDBJ whole genome shotgun (WGS) entry which is preliminary data.</text>
</comment>
<dbReference type="InterPro" id="IPR000571">
    <property type="entry name" value="Znf_CCCH"/>
</dbReference>
<feature type="region of interest" description="Disordered" evidence="5">
    <location>
        <begin position="1"/>
        <end position="33"/>
    </location>
</feature>
<keyword evidence="3 4" id="KW-0862">Zinc</keyword>
<feature type="zinc finger region" description="C3H1-type" evidence="4">
    <location>
        <begin position="92"/>
        <end position="119"/>
    </location>
</feature>
<feature type="region of interest" description="Disordered" evidence="5">
    <location>
        <begin position="389"/>
        <end position="491"/>
    </location>
</feature>
<feature type="compositionally biased region" description="Basic and acidic residues" evidence="5">
    <location>
        <begin position="141"/>
        <end position="153"/>
    </location>
</feature>
<evidence type="ECO:0000259" key="6">
    <source>
        <dbReference type="PROSITE" id="PS50103"/>
    </source>
</evidence>
<dbReference type="Pfam" id="PF00642">
    <property type="entry name" value="zf-CCCH"/>
    <property type="match status" value="1"/>
</dbReference>
<name>A0AAE1QWM8_9SOLA</name>
<feature type="compositionally biased region" description="Basic and acidic residues" evidence="5">
    <location>
        <begin position="18"/>
        <end position="27"/>
    </location>
</feature>
<dbReference type="PROSITE" id="PS50103">
    <property type="entry name" value="ZF_C3H1"/>
    <property type="match status" value="1"/>
</dbReference>
<evidence type="ECO:0000256" key="1">
    <source>
        <dbReference type="ARBA" id="ARBA00022723"/>
    </source>
</evidence>
<evidence type="ECO:0000256" key="2">
    <source>
        <dbReference type="ARBA" id="ARBA00022771"/>
    </source>
</evidence>
<sequence>MDGKRTHIDSDVQASGFEDGKTNRERIQPFGQELDAEILTDVSGKVAIGDQFTEGGDQEAVDDLKQASPRSNVLKSRERSPSPAADSRGGSKRLAMRCEFFARGWCIKGNSCRFLHIKDHVTSHDKDGGLDETMIKSKLADDKGLEENGKRSSSDSVQSAVQSGENLKLRGDEALHMHKDGPSSTPDVGRESLGCKPYMAGYSTSSSPLLKDGSLHKNSLHDVVSPYPSGFDYMNYKRNRSVFENHGSRVFNESVDRLSHHCSSSRNIDALDDQKLLDSSQEYSSSKSTSLQHKSSAFPSSRTELSRIDLSRDTLRSSDYRTVASFGDWEPSVPFRPSFLLSQMIGCPDSLYDPLRDSMDQSNVGDGPSKFSFSGKGGPVLTKHMQANADPVSTGTLGPEQSSNKVPISGHIYHRDILPDNQSEKDMSTNETDTADTAVAHQENMKTSSKEEKYSRSAKADKPNLSTGVQRSRPRNKTQSESERLRHGNEIDIDCKTDRSVNKESRVLKHFHAGLVEFVKELLKPTWSEGLMSKDAYKMIVKKTVDKVINSLHPNQIPGTAETIREYLDICQPKLAKLIEAYVEKYGKS</sequence>